<keyword evidence="3" id="KW-1185">Reference proteome</keyword>
<accession>A0ABU1FVD6</accession>
<proteinExistence type="predicted"/>
<feature type="transmembrane region" description="Helical" evidence="1">
    <location>
        <begin position="20"/>
        <end position="41"/>
    </location>
</feature>
<keyword evidence="1" id="KW-1133">Transmembrane helix</keyword>
<dbReference type="NCBIfam" id="TIGR04088">
    <property type="entry name" value="cognate_SipW"/>
    <property type="match status" value="1"/>
</dbReference>
<organism evidence="2 3">
    <name type="scientific">Nesterenkonia flava</name>
    <dbReference type="NCBI Taxonomy" id="469799"/>
    <lineage>
        <taxon>Bacteria</taxon>
        <taxon>Bacillati</taxon>
        <taxon>Actinomycetota</taxon>
        <taxon>Actinomycetes</taxon>
        <taxon>Micrococcales</taxon>
        <taxon>Micrococcaceae</taxon>
        <taxon>Nesterenkonia</taxon>
    </lineage>
</organism>
<dbReference type="Proteomes" id="UP001260872">
    <property type="component" value="Unassembled WGS sequence"/>
</dbReference>
<reference evidence="3" key="1">
    <citation type="submission" date="2023-07" db="EMBL/GenBank/DDBJ databases">
        <title>Description of three actinobacteria isolated from air of manufacturing shop in a pharmaceutical factory.</title>
        <authorList>
            <person name="Zhang D.-F."/>
        </authorList>
    </citation>
    <scope>NUCLEOTIDE SEQUENCE [LARGE SCALE GENOMIC DNA]</scope>
    <source>
        <strain evidence="3">CCTCC AB 207010</strain>
    </source>
</reference>
<keyword evidence="1" id="KW-0472">Membrane</keyword>
<comment type="caution">
    <text evidence="2">The sequence shown here is derived from an EMBL/GenBank/DDBJ whole genome shotgun (WGS) entry which is preliminary data.</text>
</comment>
<evidence type="ECO:0000313" key="2">
    <source>
        <dbReference type="EMBL" id="MDR5712583.1"/>
    </source>
</evidence>
<dbReference type="InterPro" id="IPR023833">
    <property type="entry name" value="Signal_pept_SipW-depend-type"/>
</dbReference>
<evidence type="ECO:0000313" key="3">
    <source>
        <dbReference type="Proteomes" id="UP001260872"/>
    </source>
</evidence>
<protein>
    <submittedName>
        <fullName evidence="2">SipW-dependent-type signal peptide-containing protein</fullName>
    </submittedName>
</protein>
<gene>
    <name evidence="2" type="ORF">RH857_10650</name>
</gene>
<name>A0ABU1FVD6_9MICC</name>
<evidence type="ECO:0000256" key="1">
    <source>
        <dbReference type="SAM" id="Phobius"/>
    </source>
</evidence>
<keyword evidence="1" id="KW-0812">Transmembrane</keyword>
<dbReference type="EMBL" id="JAVKGT010000029">
    <property type="protein sequence ID" value="MDR5712583.1"/>
    <property type="molecule type" value="Genomic_DNA"/>
</dbReference>
<sequence length="218" mass="21671">MSETIAATTNSHSTHRRRKIQAVLAAGAVLGIGAAVTLANWSDSVFTQGQFGSSAFGLEGSASGAAESFTSHEDATDAVSLPFDAADMAPNSTVYAPYWVRLTAESTVPGVIAGEGGISIESPAGNPNTGNLGYTVYALDSDGACDTSGVAGATAIASANTFASGPASGPGSETLAPGEDSAAGEAVQLCFEVTAGEDLVQGETTNALWTITATSVND</sequence>
<dbReference type="RefSeq" id="WP_310537956.1">
    <property type="nucleotide sequence ID" value="NZ_BAAAOC010000005.1"/>
</dbReference>